<protein>
    <submittedName>
        <fullName evidence="3">Uncharacterized protein</fullName>
    </submittedName>
</protein>
<keyword evidence="2" id="KW-1133">Transmembrane helix</keyword>
<feature type="region of interest" description="Disordered" evidence="1">
    <location>
        <begin position="169"/>
        <end position="199"/>
    </location>
</feature>
<evidence type="ECO:0000313" key="4">
    <source>
        <dbReference type="Proteomes" id="UP000005583"/>
    </source>
</evidence>
<comment type="caution">
    <text evidence="3">The sequence shown here is derived from an EMBL/GenBank/DDBJ whole genome shotgun (WGS) entry which is preliminary data.</text>
</comment>
<gene>
    <name evidence="3" type="ORF">HMPREF0548_1053</name>
</gene>
<name>C2EN07_9LACO</name>
<keyword evidence="2" id="KW-0812">Transmembrane</keyword>
<dbReference type="HOGENOM" id="CLU_599618_0_0_9"/>
<reference evidence="3 4" key="1">
    <citation type="submission" date="2009-01" db="EMBL/GenBank/DDBJ databases">
        <authorList>
            <person name="Qin X."/>
            <person name="Bachman B."/>
            <person name="Battles P."/>
            <person name="Bell A."/>
            <person name="Bess C."/>
            <person name="Bickham C."/>
            <person name="Chaboub L."/>
            <person name="Chen D."/>
            <person name="Coyle M."/>
            <person name="Deiros D.R."/>
            <person name="Dinh H."/>
            <person name="Forbes L."/>
            <person name="Fowler G."/>
            <person name="Francisco L."/>
            <person name="Fu Q."/>
            <person name="Gubbala S."/>
            <person name="Hale W."/>
            <person name="Han Y."/>
            <person name="Hemphill L."/>
            <person name="Highlander S.K."/>
            <person name="Hirani K."/>
            <person name="Hogues M."/>
            <person name="Jackson L."/>
            <person name="Jakkamsetti A."/>
            <person name="Javaid M."/>
            <person name="Jiang H."/>
            <person name="Korchina V."/>
            <person name="Kovar C."/>
            <person name="Lara F."/>
            <person name="Lee S."/>
            <person name="Mata R."/>
            <person name="Mathew T."/>
            <person name="Moen C."/>
            <person name="Morales K."/>
            <person name="Munidasa M."/>
            <person name="Nazareth L."/>
            <person name="Ngo R."/>
            <person name="Nguyen L."/>
            <person name="Okwuonu G."/>
            <person name="Ongeri F."/>
            <person name="Patil S."/>
            <person name="Petrosino J."/>
            <person name="Pham C."/>
            <person name="Pham P."/>
            <person name="Pu L.-L."/>
            <person name="Puazo M."/>
            <person name="Raj R."/>
            <person name="Reid J."/>
            <person name="Rouhana J."/>
            <person name="Saada N."/>
            <person name="Shang Y."/>
            <person name="Simmons D."/>
            <person name="Thornton R."/>
            <person name="Warren J."/>
            <person name="Weissenberger G."/>
            <person name="Zhang J."/>
            <person name="Zhang L."/>
            <person name="Zhou C."/>
            <person name="Zhu D."/>
            <person name="Muzny D."/>
            <person name="Worley K."/>
            <person name="Gibbs R."/>
        </authorList>
    </citation>
    <scope>NUCLEOTIDE SEQUENCE [LARGE SCALE GENOMIC DNA]</scope>
    <source>
        <strain evidence="3 4">DSM 16047</strain>
    </source>
</reference>
<dbReference type="eggNOG" id="ENOG5030B16">
    <property type="taxonomic scope" value="Bacteria"/>
</dbReference>
<proteinExistence type="predicted"/>
<dbReference type="OrthoDB" id="10001183at2"/>
<dbReference type="RefSeq" id="WP_007125581.1">
    <property type="nucleotide sequence ID" value="NZ_AZFO01000009.1"/>
</dbReference>
<dbReference type="Proteomes" id="UP000005583">
    <property type="component" value="Unassembled WGS sequence"/>
</dbReference>
<keyword evidence="4" id="KW-1185">Reference proteome</keyword>
<dbReference type="EMBL" id="ACGU01000048">
    <property type="protein sequence ID" value="EEJ72087.1"/>
    <property type="molecule type" value="Genomic_DNA"/>
</dbReference>
<accession>C2EN07</accession>
<feature type="compositionally biased region" description="Basic and acidic residues" evidence="1">
    <location>
        <begin position="175"/>
        <end position="197"/>
    </location>
</feature>
<keyword evidence="2" id="KW-0472">Membrane</keyword>
<evidence type="ECO:0000256" key="2">
    <source>
        <dbReference type="SAM" id="Phobius"/>
    </source>
</evidence>
<feature type="transmembrane region" description="Helical" evidence="2">
    <location>
        <begin position="250"/>
        <end position="271"/>
    </location>
</feature>
<sequence>MLKQYANKLPLIFNEYQIGNYNKAVEGIGSILNQVVIDILTVEGVDEIHQETVKNLEYLEKAKIYPEAITNDIAMIIHGAESASKDNTITEQDFLTQLESLHDVLAFLTNIYENAHVKYWDVQLAYKSSADKDNLFKQRDIKNKLPESKDKINDNLDLDFNSKVVKKAKPAPVKATKEKVEEHKKAPKPKLKEEKAKKQVQPIEKTKVITKPKVEKKPVIKKPKKKVVSIKADSRTARKKARSKKKRNRLLTMVAVAAVVIAGGIGIGHAINANTQSKTVVSDMKPNKKAKKRSKAEVAKKLKDKKLKLKKDKELKLKKEKELKKKQMIKSNWLAGKIYQLSIATKEITGTVNNSSEQSLALPNPRLSKPTYIVFNPDASQRTFVKVNSLQLAKKATRQKAFDSLDAKQRNANFELKNNTLTAELPNLDWAYPLSPYNAIQLSKQGRKTINSIFSNVLTNIKLNKKSGQNNFKLNKKLKGKDFTNTTGDIYHANYQIQVQFKKVK</sequence>
<dbReference type="AlphaFoldDB" id="C2EN07"/>
<organism evidence="3 4">
    <name type="scientific">Lactobacillus ultunensis DSM 16047</name>
    <dbReference type="NCBI Taxonomy" id="525365"/>
    <lineage>
        <taxon>Bacteria</taxon>
        <taxon>Bacillati</taxon>
        <taxon>Bacillota</taxon>
        <taxon>Bacilli</taxon>
        <taxon>Lactobacillales</taxon>
        <taxon>Lactobacillaceae</taxon>
        <taxon>Lactobacillus</taxon>
    </lineage>
</organism>
<evidence type="ECO:0000256" key="1">
    <source>
        <dbReference type="SAM" id="MobiDB-lite"/>
    </source>
</evidence>
<evidence type="ECO:0000313" key="3">
    <source>
        <dbReference type="EMBL" id="EEJ72087.1"/>
    </source>
</evidence>
<dbReference type="PATRIC" id="fig|525365.8.peg.2163"/>